<keyword evidence="2" id="KW-1185">Reference proteome</keyword>
<organism evidence="1 2">
    <name type="scientific">Rathayibacter tanaceti</name>
    <dbReference type="NCBI Taxonomy" id="1671680"/>
    <lineage>
        <taxon>Bacteria</taxon>
        <taxon>Bacillati</taxon>
        <taxon>Actinomycetota</taxon>
        <taxon>Actinomycetes</taxon>
        <taxon>Micrococcales</taxon>
        <taxon>Microbacteriaceae</taxon>
        <taxon>Rathayibacter</taxon>
    </lineage>
</organism>
<sequence>MHPASSSSHRRRRSLAVIALAASAALGLSACAGGAAGSSASDSPPSTRSVEHARGTTAVPDTAARVVVLEPVALDTSVALGVVPVGAAVLNESAGVPAYLGAEAAGIQSVGTVTEPSVERIAALTPDLIIGTESRHSALYDQLSAIAPTVFLASQADPWKDNVALVASALGRSDEGTARLQDYQDRCDEIAAEFDVAGSTAQLIRPRDGLLTLYGPDSFAGSTLECAGFTTPERDWEQSISVDLSPERVLEATADHVFVTTTDVDDPTTVPESITANAGAFPEVHLVDQSYWITGVGPLGGLAVLDDIEDVLRDAQ</sequence>
<comment type="caution">
    <text evidence="1">The sequence shown here is derived from an EMBL/GenBank/DDBJ whole genome shotgun (WGS) entry which is preliminary data.</text>
</comment>
<name>A0ACD2XGU0_9MICO</name>
<evidence type="ECO:0000313" key="2">
    <source>
        <dbReference type="Proteomes" id="UP000295366"/>
    </source>
</evidence>
<dbReference type="EMBL" id="SLWP01000012">
    <property type="protein sequence ID" value="TCO33889.1"/>
    <property type="molecule type" value="Genomic_DNA"/>
</dbReference>
<proteinExistence type="predicted"/>
<gene>
    <name evidence="1" type="ORF">EV639_11238</name>
</gene>
<evidence type="ECO:0000313" key="1">
    <source>
        <dbReference type="EMBL" id="TCO33889.1"/>
    </source>
</evidence>
<accession>A0ACD2XGU0</accession>
<protein>
    <submittedName>
        <fullName evidence="1">Iron complex transport system substrate-binding protein</fullName>
    </submittedName>
</protein>
<reference evidence="1 2" key="1">
    <citation type="journal article" date="2015" name="Stand. Genomic Sci.">
        <title>Genomic Encyclopedia of Bacterial and Archaeal Type Strains, Phase III: the genomes of soil and plant-associated and newly described type strains.</title>
        <authorList>
            <person name="Whitman W.B."/>
            <person name="Woyke T."/>
            <person name="Klenk H.P."/>
            <person name="Zhou Y."/>
            <person name="Lilburn T.G."/>
            <person name="Beck B.J."/>
            <person name="De Vos P."/>
            <person name="Vandamme P."/>
            <person name="Eisen J.A."/>
            <person name="Garrity G."/>
            <person name="Hugenholtz P."/>
            <person name="Kyrpides N.C."/>
        </authorList>
    </citation>
    <scope>NUCLEOTIDE SEQUENCE [LARGE SCALE GENOMIC DNA]</scope>
    <source>
        <strain evidence="1 2">VKM Ac-2596</strain>
    </source>
</reference>
<dbReference type="Proteomes" id="UP000295366">
    <property type="component" value="Unassembled WGS sequence"/>
</dbReference>